<dbReference type="AlphaFoldDB" id="A0A451AQQ6"/>
<reference evidence="2" key="1">
    <citation type="submission" date="2019-02" db="EMBL/GenBank/DDBJ databases">
        <authorList>
            <person name="Gruber-Vodicka R. H."/>
            <person name="Seah K. B. B."/>
        </authorList>
    </citation>
    <scope>NUCLEOTIDE SEQUENCE</scope>
    <source>
        <strain evidence="2">BECK_BY19</strain>
        <strain evidence="1">BECK_BY8</strain>
    </source>
</reference>
<gene>
    <name evidence="1" type="ORF">BECKUNK1418G_GA0071005_101026</name>
    <name evidence="2" type="ORF">BECKUNK1418H_GA0071006_100210</name>
</gene>
<protein>
    <submittedName>
        <fullName evidence="2">Uncharacterized protein</fullName>
    </submittedName>
</protein>
<proteinExistence type="predicted"/>
<dbReference type="EMBL" id="CAADGD010000002">
    <property type="protein sequence ID" value="VFK68391.1"/>
    <property type="molecule type" value="Genomic_DNA"/>
</dbReference>
<dbReference type="EMBL" id="CAADFZ010000010">
    <property type="protein sequence ID" value="VFK60278.1"/>
    <property type="molecule type" value="Genomic_DNA"/>
</dbReference>
<organism evidence="2">
    <name type="scientific">Candidatus Kentrum sp. UNK</name>
    <dbReference type="NCBI Taxonomy" id="2126344"/>
    <lineage>
        <taxon>Bacteria</taxon>
        <taxon>Pseudomonadati</taxon>
        <taxon>Pseudomonadota</taxon>
        <taxon>Gammaproteobacteria</taxon>
        <taxon>Candidatus Kentrum</taxon>
    </lineage>
</organism>
<evidence type="ECO:0000313" key="1">
    <source>
        <dbReference type="EMBL" id="VFK60278.1"/>
    </source>
</evidence>
<sequence>MHVYPLLEEPVSQFEGTHRVSRNNGHNGCIVIQSGIQPSRLCRFHEEMGIFTEFFQAFRFPLHNSRAASAAAALAGVMPTL</sequence>
<evidence type="ECO:0000313" key="2">
    <source>
        <dbReference type="EMBL" id="VFK68391.1"/>
    </source>
</evidence>
<accession>A0A451AQQ6</accession>
<name>A0A451AQQ6_9GAMM</name>